<dbReference type="EMBL" id="JAMZIH010007958">
    <property type="protein sequence ID" value="KAJ1672702.1"/>
    <property type="molecule type" value="Genomic_DNA"/>
</dbReference>
<keyword evidence="1" id="KW-0031">Aminopeptidase</keyword>
<protein>
    <submittedName>
        <fullName evidence="1">FACT complex subunit spt16</fullName>
        <ecNumber evidence="1">3.4.11.9</ecNumber>
    </submittedName>
</protein>
<feature type="non-terminal residue" evidence="1">
    <location>
        <position position="359"/>
    </location>
</feature>
<organism evidence="1 2">
    <name type="scientific">Spiromyces aspiralis</name>
    <dbReference type="NCBI Taxonomy" id="68401"/>
    <lineage>
        <taxon>Eukaryota</taxon>
        <taxon>Fungi</taxon>
        <taxon>Fungi incertae sedis</taxon>
        <taxon>Zoopagomycota</taxon>
        <taxon>Kickxellomycotina</taxon>
        <taxon>Kickxellomycetes</taxon>
        <taxon>Kickxellales</taxon>
        <taxon>Kickxellaceae</taxon>
        <taxon>Spiromyces</taxon>
    </lineage>
</organism>
<reference evidence="1" key="1">
    <citation type="submission" date="2022-06" db="EMBL/GenBank/DDBJ databases">
        <title>Phylogenomic reconstructions and comparative analyses of Kickxellomycotina fungi.</title>
        <authorList>
            <person name="Reynolds N.K."/>
            <person name="Stajich J.E."/>
            <person name="Barry K."/>
            <person name="Grigoriev I.V."/>
            <person name="Crous P."/>
            <person name="Smith M.E."/>
        </authorList>
    </citation>
    <scope>NUCLEOTIDE SEQUENCE</scope>
    <source>
        <strain evidence="1">RSA 2271</strain>
    </source>
</reference>
<dbReference type="Proteomes" id="UP001145114">
    <property type="component" value="Unassembled WGS sequence"/>
</dbReference>
<feature type="non-terminal residue" evidence="1">
    <location>
        <position position="1"/>
    </location>
</feature>
<dbReference type="EC" id="3.4.11.9" evidence="1"/>
<keyword evidence="1" id="KW-0378">Hydrolase</keyword>
<keyword evidence="2" id="KW-1185">Reference proteome</keyword>
<proteinExistence type="predicted"/>
<gene>
    <name evidence="1" type="primary">SPT16_3</name>
    <name evidence="1" type="ORF">EV182_006661</name>
</gene>
<name>A0ACC1HBR3_9FUNG</name>
<evidence type="ECO:0000313" key="1">
    <source>
        <dbReference type="EMBL" id="KAJ1672702.1"/>
    </source>
</evidence>
<sequence length="359" mass="41799">TSAPATRRSAILASKFRSEEREDESNEQKRRQHQKELAERVQAEGLRRFAHGKGANGESEERVVKKYESYKRETALPRDVVTNRIVVDPRSDSFILPIYGMAVPFHITTLKNISKSDEGDFVYLRFNFISPGQGVGKKDNLPLDNLNATFMRSVTIRSSDAMRMTEVFTSIQNLKKDQAKREIEKEQMADIVEQDKLVSVKGRRPLRLPDVYARPSVDNKRVPGELEIHANGIKFVHPLRPENRIDILFNNIRHLFFQRCDHELIVLIHMHLKNPIMLGKKKVKDVQFYRETSDASFDETGNRKRRFRYGDEDELEAEQEERRRRHQLNKEFQSFAKKIAEASDNRVDVDTPFREAGFT</sequence>
<evidence type="ECO:0000313" key="2">
    <source>
        <dbReference type="Proteomes" id="UP001145114"/>
    </source>
</evidence>
<keyword evidence="1" id="KW-0645">Protease</keyword>
<accession>A0ACC1HBR3</accession>
<comment type="caution">
    <text evidence="1">The sequence shown here is derived from an EMBL/GenBank/DDBJ whole genome shotgun (WGS) entry which is preliminary data.</text>
</comment>